<dbReference type="PANTHER" id="PTHR47129:SF1">
    <property type="entry name" value="NMRA-LIKE DOMAIN-CONTAINING PROTEIN"/>
    <property type="match status" value="1"/>
</dbReference>
<dbReference type="EMBL" id="LAFY01000369">
    <property type="protein sequence ID" value="KJX99043.1"/>
    <property type="molecule type" value="Genomic_DNA"/>
</dbReference>
<keyword evidence="3" id="KW-1185">Reference proteome</keyword>
<organism evidence="2 3">
    <name type="scientific">Zymoseptoria brevis</name>
    <dbReference type="NCBI Taxonomy" id="1047168"/>
    <lineage>
        <taxon>Eukaryota</taxon>
        <taxon>Fungi</taxon>
        <taxon>Dikarya</taxon>
        <taxon>Ascomycota</taxon>
        <taxon>Pezizomycotina</taxon>
        <taxon>Dothideomycetes</taxon>
        <taxon>Dothideomycetidae</taxon>
        <taxon>Mycosphaerellales</taxon>
        <taxon>Mycosphaerellaceae</taxon>
        <taxon>Zymoseptoria</taxon>
    </lineage>
</organism>
<dbReference type="Proteomes" id="UP000033647">
    <property type="component" value="Unassembled WGS sequence"/>
</dbReference>
<dbReference type="InterPro" id="IPR052718">
    <property type="entry name" value="NmrA-type_oxidoreductase"/>
</dbReference>
<accession>A0A0F4GP93</accession>
<gene>
    <name evidence="2" type="ORF">TI39_contig377g00004</name>
</gene>
<dbReference type="Pfam" id="PF13460">
    <property type="entry name" value="NAD_binding_10"/>
    <property type="match status" value="1"/>
</dbReference>
<dbReference type="Gene3D" id="3.90.25.10">
    <property type="entry name" value="UDP-galactose 4-epimerase, domain 1"/>
    <property type="match status" value="1"/>
</dbReference>
<dbReference type="SUPFAM" id="SSF51735">
    <property type="entry name" value="NAD(P)-binding Rossmann-fold domains"/>
    <property type="match status" value="1"/>
</dbReference>
<sequence>MGNLAILGASGKLGFATLNALLEHNLIPSTSIIVTSSSPSGAEKLKSAQSDGVQLRSATFDDESSLISAFEGCDKLFLISSPRISKDFNNAPPGQGREEDHFRALQAAKKAGVKHVYYTSLAFANPSLSEVMTAHERTEDFLTSGQSGMQWTILRQGLYNESWPLYFGHWKLGEDDRGEVVVGGDGKINWTSIADLGLASTLILAAPEEQWVGKTVYLSQGKSHSLKDVAGMVGRTREREVKLKVVERKEHENFYVEERGIDRPFVEWWSRTYDALRAGECAIEDGTLESLLATKAVKPKALEDTIREMLA</sequence>
<name>A0A0F4GP93_9PEZI</name>
<evidence type="ECO:0000259" key="1">
    <source>
        <dbReference type="Pfam" id="PF13460"/>
    </source>
</evidence>
<protein>
    <submittedName>
        <fullName evidence="2">NmrA-like family protein</fullName>
    </submittedName>
</protein>
<dbReference type="PANTHER" id="PTHR47129">
    <property type="entry name" value="QUINONE OXIDOREDUCTASE 2"/>
    <property type="match status" value="1"/>
</dbReference>
<evidence type="ECO:0000313" key="3">
    <source>
        <dbReference type="Proteomes" id="UP000033647"/>
    </source>
</evidence>
<dbReference type="Gene3D" id="3.40.50.720">
    <property type="entry name" value="NAD(P)-binding Rossmann-like Domain"/>
    <property type="match status" value="1"/>
</dbReference>
<comment type="caution">
    <text evidence="2">The sequence shown here is derived from an EMBL/GenBank/DDBJ whole genome shotgun (WGS) entry which is preliminary data.</text>
</comment>
<dbReference type="STRING" id="1047168.A0A0F4GP93"/>
<reference evidence="2 3" key="1">
    <citation type="submission" date="2015-03" db="EMBL/GenBank/DDBJ databases">
        <title>RNA-seq based gene annotation and comparative genomics of four Zymoseptoria species reveal species-specific pathogenicity related genes and transposable element activity.</title>
        <authorList>
            <person name="Grandaubert J."/>
            <person name="Bhattacharyya A."/>
            <person name="Stukenbrock E.H."/>
        </authorList>
    </citation>
    <scope>NUCLEOTIDE SEQUENCE [LARGE SCALE GENOMIC DNA]</scope>
    <source>
        <strain evidence="2 3">Zb18110</strain>
    </source>
</reference>
<dbReference type="OrthoDB" id="419598at2759"/>
<feature type="domain" description="NAD(P)-binding" evidence="1">
    <location>
        <begin position="8"/>
        <end position="162"/>
    </location>
</feature>
<proteinExistence type="predicted"/>
<dbReference type="InterPro" id="IPR016040">
    <property type="entry name" value="NAD(P)-bd_dom"/>
</dbReference>
<dbReference type="AlphaFoldDB" id="A0A0F4GP93"/>
<evidence type="ECO:0000313" key="2">
    <source>
        <dbReference type="EMBL" id="KJX99043.1"/>
    </source>
</evidence>
<dbReference type="InterPro" id="IPR036291">
    <property type="entry name" value="NAD(P)-bd_dom_sf"/>
</dbReference>